<feature type="compositionally biased region" description="Basic residues" evidence="1">
    <location>
        <begin position="153"/>
        <end position="162"/>
    </location>
</feature>
<keyword evidence="2" id="KW-0472">Membrane</keyword>
<dbReference type="EMBL" id="BPWL01000002">
    <property type="protein sequence ID" value="GJJ06888.1"/>
    <property type="molecule type" value="Genomic_DNA"/>
</dbReference>
<keyword evidence="2" id="KW-0812">Transmembrane</keyword>
<feature type="transmembrane region" description="Helical" evidence="2">
    <location>
        <begin position="704"/>
        <end position="727"/>
    </location>
</feature>
<feature type="compositionally biased region" description="Low complexity" evidence="1">
    <location>
        <begin position="163"/>
        <end position="173"/>
    </location>
</feature>
<evidence type="ECO:0000256" key="2">
    <source>
        <dbReference type="SAM" id="Phobius"/>
    </source>
</evidence>
<evidence type="ECO:0000313" key="4">
    <source>
        <dbReference type="Proteomes" id="UP001050691"/>
    </source>
</evidence>
<dbReference type="AlphaFoldDB" id="A0AAV5A069"/>
<protein>
    <submittedName>
        <fullName evidence="3">Uncharacterized protein</fullName>
    </submittedName>
</protein>
<dbReference type="Proteomes" id="UP001050691">
    <property type="component" value="Unassembled WGS sequence"/>
</dbReference>
<proteinExistence type="predicted"/>
<accession>A0AAV5A069</accession>
<name>A0AAV5A069_9AGAM</name>
<feature type="transmembrane region" description="Helical" evidence="2">
    <location>
        <begin position="637"/>
        <end position="655"/>
    </location>
</feature>
<feature type="compositionally biased region" description="Polar residues" evidence="1">
    <location>
        <begin position="27"/>
        <end position="39"/>
    </location>
</feature>
<gene>
    <name evidence="3" type="ORF">Clacol_001084</name>
</gene>
<feature type="transmembrane region" description="Helical" evidence="2">
    <location>
        <begin position="667"/>
        <end position="692"/>
    </location>
</feature>
<evidence type="ECO:0000313" key="3">
    <source>
        <dbReference type="EMBL" id="GJJ06888.1"/>
    </source>
</evidence>
<sequence length="731" mass="81107">MKTVRTRVKSAFNKRGSTAKPLDDDLQQQPGRQSSTSVGPSILRPSTELLTQEPLPSLTTPFVADPATAKDNIPEFHLESDPFADLSSSTNTNNSRDKSKDTPQNRVTFLPEVPPPPSDINEQQQQQQQDPEDYMFAPSAAQDIIITDDSRRSTPKKRKKSVPRASSASFFPSPSITSRILTVLPEMTETTRQRQDELRVESPPINLNYLVDGSEKETSLLEQPQPTEAIFIQEHEATPIHESQSIPPMHELLTQFVSVVKTPSYTNSPAFSQFHRRMETPIQPDHLTPYHPHESSTVWPLPPQTFPTLGWTEHVLPSSAYYYSHAATRTVTDLDLRDNKKLNALTQYISSKRSPKLTAVDIPAVAVTDNSKGGPGHDTNTIRTLRTEPEFLAEEGIDIWIRDANAGMPNSVSSNAEWEFTPLTNWVMHATRAVAYDPPSDKDPAPEDLSDAERLSLEYKYWQYMCTHPAHVSIPQSAYDEALEVLTWCYTDSVMHASPSLPYPPPFRFNECTALLELIRNISNSTTSASSQTMRTRLIAQILLRYTEWRQKYITKSLPTVSNNGNGRRASSEVEHAAFPFKATFQGIIKSVVCLGIPYLFERTISTSNTNDDEEVQCENDRKASKVNISLDASQPIMSALLLSASATMLTFPNLNQTTRVSAMISALFAVTSMASYGISLYVGVLAYAIGGSENNTTTGFGRITGWIVLAVWIALVGILAALIASLKRGS</sequence>
<keyword evidence="4" id="KW-1185">Reference proteome</keyword>
<evidence type="ECO:0000256" key="1">
    <source>
        <dbReference type="SAM" id="MobiDB-lite"/>
    </source>
</evidence>
<feature type="region of interest" description="Disordered" evidence="1">
    <location>
        <begin position="1"/>
        <end position="173"/>
    </location>
</feature>
<keyword evidence="2" id="KW-1133">Transmembrane helix</keyword>
<reference evidence="3" key="1">
    <citation type="submission" date="2021-10" db="EMBL/GenBank/DDBJ databases">
        <title>De novo Genome Assembly of Clathrus columnatus (Basidiomycota, Fungi) Using Illumina and Nanopore Sequence Data.</title>
        <authorList>
            <person name="Ogiso-Tanaka E."/>
            <person name="Itagaki H."/>
            <person name="Hosoya T."/>
            <person name="Hosaka K."/>
        </authorList>
    </citation>
    <scope>NUCLEOTIDE SEQUENCE</scope>
    <source>
        <strain evidence="3">MO-923</strain>
    </source>
</reference>
<organism evidence="3 4">
    <name type="scientific">Clathrus columnatus</name>
    <dbReference type="NCBI Taxonomy" id="1419009"/>
    <lineage>
        <taxon>Eukaryota</taxon>
        <taxon>Fungi</taxon>
        <taxon>Dikarya</taxon>
        <taxon>Basidiomycota</taxon>
        <taxon>Agaricomycotina</taxon>
        <taxon>Agaricomycetes</taxon>
        <taxon>Phallomycetidae</taxon>
        <taxon>Phallales</taxon>
        <taxon>Clathraceae</taxon>
        <taxon>Clathrus</taxon>
    </lineage>
</organism>
<comment type="caution">
    <text evidence="3">The sequence shown here is derived from an EMBL/GenBank/DDBJ whole genome shotgun (WGS) entry which is preliminary data.</text>
</comment>